<dbReference type="PANTHER" id="PTHR43103">
    <property type="entry name" value="NUCLEOSIDE-DIPHOSPHATE-SUGAR EPIMERASE"/>
    <property type="match status" value="1"/>
</dbReference>
<dbReference type="Proteomes" id="UP000198639">
    <property type="component" value="Unassembled WGS sequence"/>
</dbReference>
<protein>
    <submittedName>
        <fullName evidence="4">Uronate dehydrogenase</fullName>
    </submittedName>
</protein>
<feature type="domain" description="NAD-dependent epimerase/dehydratase" evidence="3">
    <location>
        <begin position="14"/>
        <end position="172"/>
    </location>
</feature>
<evidence type="ECO:0000313" key="4">
    <source>
        <dbReference type="EMBL" id="SFC07663.1"/>
    </source>
</evidence>
<dbReference type="InterPro" id="IPR036291">
    <property type="entry name" value="NAD(P)-bd_dom_sf"/>
</dbReference>
<dbReference type="SUPFAM" id="SSF51735">
    <property type="entry name" value="NAD(P)-binding Rossmann-fold domains"/>
    <property type="match status" value="1"/>
</dbReference>
<dbReference type="OrthoDB" id="8770295at2"/>
<dbReference type="PANTHER" id="PTHR43103:SF3">
    <property type="entry name" value="ADP-L-GLYCERO-D-MANNO-HEPTOSE-6-EPIMERASE"/>
    <property type="match status" value="1"/>
</dbReference>
<evidence type="ECO:0000259" key="3">
    <source>
        <dbReference type="Pfam" id="PF01370"/>
    </source>
</evidence>
<name>A0A1I1GE94_9BURK</name>
<evidence type="ECO:0000313" key="5">
    <source>
        <dbReference type="Proteomes" id="UP000198639"/>
    </source>
</evidence>
<keyword evidence="2" id="KW-0119">Carbohydrate metabolism</keyword>
<dbReference type="RefSeq" id="WP_091871765.1">
    <property type="nucleotide sequence ID" value="NZ_FOLD01000003.1"/>
</dbReference>
<dbReference type="Gene3D" id="3.40.50.720">
    <property type="entry name" value="NAD(P)-binding Rossmann-like Domain"/>
    <property type="match status" value="1"/>
</dbReference>
<organism evidence="4 5">
    <name type="scientific">Massilia yuzhufengensis</name>
    <dbReference type="NCBI Taxonomy" id="1164594"/>
    <lineage>
        <taxon>Bacteria</taxon>
        <taxon>Pseudomonadati</taxon>
        <taxon>Pseudomonadota</taxon>
        <taxon>Betaproteobacteria</taxon>
        <taxon>Burkholderiales</taxon>
        <taxon>Oxalobacteraceae</taxon>
        <taxon>Telluria group</taxon>
        <taxon>Massilia</taxon>
    </lineage>
</organism>
<dbReference type="Pfam" id="PF01370">
    <property type="entry name" value="Epimerase"/>
    <property type="match status" value="1"/>
</dbReference>
<dbReference type="STRING" id="1164594.SAMN05216204_103220"/>
<dbReference type="AlphaFoldDB" id="A0A1I1GE94"/>
<dbReference type="EMBL" id="FOLD01000003">
    <property type="protein sequence ID" value="SFC07663.1"/>
    <property type="molecule type" value="Genomic_DNA"/>
</dbReference>
<evidence type="ECO:0000256" key="1">
    <source>
        <dbReference type="ARBA" id="ARBA00022857"/>
    </source>
</evidence>
<reference evidence="5" key="1">
    <citation type="submission" date="2016-10" db="EMBL/GenBank/DDBJ databases">
        <authorList>
            <person name="Varghese N."/>
            <person name="Submissions S."/>
        </authorList>
    </citation>
    <scope>NUCLEOTIDE SEQUENCE [LARGE SCALE GENOMIC DNA]</scope>
    <source>
        <strain evidence="5">CGMCC 1.12041</strain>
    </source>
</reference>
<dbReference type="InterPro" id="IPR001509">
    <property type="entry name" value="Epimerase_deHydtase"/>
</dbReference>
<gene>
    <name evidence="4" type="ORF">SAMN05216204_103220</name>
</gene>
<keyword evidence="1" id="KW-0521">NADP</keyword>
<evidence type="ECO:0000256" key="2">
    <source>
        <dbReference type="ARBA" id="ARBA00023277"/>
    </source>
</evidence>
<accession>A0A1I1GE94</accession>
<keyword evidence="5" id="KW-1185">Reference proteome</keyword>
<sequence length="274" mass="30145">MNEATPRKPFHRLLLTGAGGGLGTMLRERIKPWADIVRLSDVRVIAPAGPGEEVMLCDLADRDAVLSLLDGVDAVLHFGGVSVEEEIDHIVQANIVGLHHLYEAVHKKGIKRVIYASSSHVVGYYPTTQVIDAGAPLRPDCIYGVSKCFGEALSRYYYDRFGIETVCLRIGSSFEEPRNARMMVTFLAHDDLVELVRCALFTPKVGHTITFGVSDNKTRWWDNRLAAHLGYAPQRSSSEFAERFPASSVRPAADDIAATYQGGPFVLAGPIYKD</sequence>
<proteinExistence type="predicted"/>